<reference evidence="1 2" key="1">
    <citation type="submission" date="2024-04" db="EMBL/GenBank/DDBJ databases">
        <authorList>
            <person name="Waldvogel A.-M."/>
            <person name="Schoenle A."/>
        </authorList>
    </citation>
    <scope>NUCLEOTIDE SEQUENCE [LARGE SCALE GENOMIC DNA]</scope>
</reference>
<dbReference type="AlphaFoldDB" id="A0AAV2LY46"/>
<keyword evidence="2" id="KW-1185">Reference proteome</keyword>
<evidence type="ECO:0000313" key="1">
    <source>
        <dbReference type="EMBL" id="CAL1606012.1"/>
    </source>
</evidence>
<organism evidence="1 2">
    <name type="scientific">Knipowitschia caucasica</name>
    <name type="common">Caucasian dwarf goby</name>
    <name type="synonym">Pomatoschistus caucasicus</name>
    <dbReference type="NCBI Taxonomy" id="637954"/>
    <lineage>
        <taxon>Eukaryota</taxon>
        <taxon>Metazoa</taxon>
        <taxon>Chordata</taxon>
        <taxon>Craniata</taxon>
        <taxon>Vertebrata</taxon>
        <taxon>Euteleostomi</taxon>
        <taxon>Actinopterygii</taxon>
        <taxon>Neopterygii</taxon>
        <taxon>Teleostei</taxon>
        <taxon>Neoteleostei</taxon>
        <taxon>Acanthomorphata</taxon>
        <taxon>Gobiaria</taxon>
        <taxon>Gobiiformes</taxon>
        <taxon>Gobioidei</taxon>
        <taxon>Gobiidae</taxon>
        <taxon>Gobiinae</taxon>
        <taxon>Knipowitschia</taxon>
    </lineage>
</organism>
<evidence type="ECO:0000313" key="2">
    <source>
        <dbReference type="Proteomes" id="UP001497482"/>
    </source>
</evidence>
<sequence length="127" mass="13633">MAWREAATVAPALHQLQQKGGPGVPILLAHSLSHWHHSPSPAGSLSLSHRTRPSWHSLVDLIELDIPACLGIVCWHENLTATATQAGGEGGFGGTHLADLRLGRLQKMGTMDHQPPIEARPVPRAED</sequence>
<proteinExistence type="predicted"/>
<dbReference type="Proteomes" id="UP001497482">
    <property type="component" value="Chromosome 5"/>
</dbReference>
<dbReference type="EMBL" id="OZ035827">
    <property type="protein sequence ID" value="CAL1606012.1"/>
    <property type="molecule type" value="Genomic_DNA"/>
</dbReference>
<protein>
    <submittedName>
        <fullName evidence="1">Uncharacterized protein</fullName>
    </submittedName>
</protein>
<gene>
    <name evidence="1" type="ORF">KC01_LOCUS33283</name>
</gene>
<name>A0AAV2LY46_KNICA</name>
<accession>A0AAV2LY46</accession>